<dbReference type="InterPro" id="IPR017871">
    <property type="entry name" value="ABC_transporter-like_CS"/>
</dbReference>
<name>A0A2T1A628_9ACTN</name>
<proteinExistence type="inferred from homology"/>
<dbReference type="GO" id="GO:0005524">
    <property type="term" value="F:ATP binding"/>
    <property type="evidence" value="ECO:0007669"/>
    <property type="project" value="UniProtKB-KW"/>
</dbReference>
<evidence type="ECO:0000256" key="4">
    <source>
        <dbReference type="ARBA" id="ARBA00022741"/>
    </source>
</evidence>
<protein>
    <submittedName>
        <fullName evidence="8">ABC-2 type transport system ATP-binding protein</fullName>
    </submittedName>
</protein>
<evidence type="ECO:0000313" key="9">
    <source>
        <dbReference type="Proteomes" id="UP000237752"/>
    </source>
</evidence>
<evidence type="ECO:0000259" key="7">
    <source>
        <dbReference type="PROSITE" id="PS50893"/>
    </source>
</evidence>
<keyword evidence="6" id="KW-0046">Antibiotic resistance</keyword>
<dbReference type="InterPro" id="IPR003439">
    <property type="entry name" value="ABC_transporter-like_ATP-bd"/>
</dbReference>
<organism evidence="8 9">
    <name type="scientific">Antricoccus suffuscus</name>
    <dbReference type="NCBI Taxonomy" id="1629062"/>
    <lineage>
        <taxon>Bacteria</taxon>
        <taxon>Bacillati</taxon>
        <taxon>Actinomycetota</taxon>
        <taxon>Actinomycetes</taxon>
        <taxon>Geodermatophilales</taxon>
        <taxon>Antricoccaceae</taxon>
        <taxon>Antricoccus</taxon>
    </lineage>
</organism>
<comment type="caution">
    <text evidence="8">The sequence shown here is derived from an EMBL/GenBank/DDBJ whole genome shotgun (WGS) entry which is preliminary data.</text>
</comment>
<comment type="similarity">
    <text evidence="2">Belongs to the ABC transporter superfamily.</text>
</comment>
<dbReference type="GO" id="GO:0005886">
    <property type="term" value="C:plasma membrane"/>
    <property type="evidence" value="ECO:0007669"/>
    <property type="project" value="UniProtKB-SubCell"/>
</dbReference>
<feature type="domain" description="ABC transporter" evidence="7">
    <location>
        <begin position="6"/>
        <end position="231"/>
    </location>
</feature>
<comment type="subcellular location">
    <subcellularLocation>
        <location evidence="1">Cell membrane</location>
        <topology evidence="1">Peripheral membrane protein</topology>
    </subcellularLocation>
</comment>
<keyword evidence="3" id="KW-0813">Transport</keyword>
<dbReference type="SUPFAM" id="SSF52540">
    <property type="entry name" value="P-loop containing nucleoside triphosphate hydrolases"/>
    <property type="match status" value="1"/>
</dbReference>
<dbReference type="PANTHER" id="PTHR42711:SF5">
    <property type="entry name" value="ABC TRANSPORTER ATP-BINDING PROTEIN NATA"/>
    <property type="match status" value="1"/>
</dbReference>
<dbReference type="Proteomes" id="UP000237752">
    <property type="component" value="Unassembled WGS sequence"/>
</dbReference>
<dbReference type="PANTHER" id="PTHR42711">
    <property type="entry name" value="ABC TRANSPORTER ATP-BINDING PROTEIN"/>
    <property type="match status" value="1"/>
</dbReference>
<evidence type="ECO:0000256" key="5">
    <source>
        <dbReference type="ARBA" id="ARBA00022840"/>
    </source>
</evidence>
<dbReference type="InterPro" id="IPR050763">
    <property type="entry name" value="ABC_transporter_ATP-binding"/>
</dbReference>
<reference evidence="8 9" key="1">
    <citation type="submission" date="2018-03" db="EMBL/GenBank/DDBJ databases">
        <title>Genomic Encyclopedia of Archaeal and Bacterial Type Strains, Phase II (KMG-II): from individual species to whole genera.</title>
        <authorList>
            <person name="Goeker M."/>
        </authorList>
    </citation>
    <scope>NUCLEOTIDE SEQUENCE [LARGE SCALE GENOMIC DNA]</scope>
    <source>
        <strain evidence="8 9">DSM 100065</strain>
    </source>
</reference>
<evidence type="ECO:0000256" key="6">
    <source>
        <dbReference type="ARBA" id="ARBA00023251"/>
    </source>
</evidence>
<evidence type="ECO:0000256" key="2">
    <source>
        <dbReference type="ARBA" id="ARBA00005417"/>
    </source>
</evidence>
<evidence type="ECO:0000256" key="3">
    <source>
        <dbReference type="ARBA" id="ARBA00022448"/>
    </source>
</evidence>
<dbReference type="GO" id="GO:0016887">
    <property type="term" value="F:ATP hydrolysis activity"/>
    <property type="evidence" value="ECO:0007669"/>
    <property type="project" value="InterPro"/>
</dbReference>
<dbReference type="EMBL" id="PVUE01000001">
    <property type="protein sequence ID" value="PRZ44051.1"/>
    <property type="molecule type" value="Genomic_DNA"/>
</dbReference>
<accession>A0A2T1A628</accession>
<sequence length="305" mass="33378">MTPPVVVAEKISRSFGGHLGIDQVSLEIAQGEVFGFLGPNGAGKSTTIRILLGLYRRDAGRVEVFGLDPARHAPEVHRLTGYLPGELALYSRLSGRQHLQRVAGARGQTDTAYRDELVERFGVELDRPVRTLSKGNRQKIGIVLAFMHRPDLLILDEPTSGLDPLLQGEFARLVRETADDGRTVFLSSHELDEVQRLADRVAIIREGNIAVTDTVQALRRAAPRTIELRFDRSVDPAQFAALEGVRVTNNDSDQLTLSVTGAVAPVLALAAQLDALDISARRADLDELFLTYYRDQPAGSARHGC</sequence>
<evidence type="ECO:0000313" key="8">
    <source>
        <dbReference type="EMBL" id="PRZ44051.1"/>
    </source>
</evidence>
<dbReference type="PROSITE" id="PS50893">
    <property type="entry name" value="ABC_TRANSPORTER_2"/>
    <property type="match status" value="1"/>
</dbReference>
<dbReference type="PROSITE" id="PS00211">
    <property type="entry name" value="ABC_TRANSPORTER_1"/>
    <property type="match status" value="1"/>
</dbReference>
<dbReference type="InterPro" id="IPR027417">
    <property type="entry name" value="P-loop_NTPase"/>
</dbReference>
<dbReference type="GO" id="GO:0046677">
    <property type="term" value="P:response to antibiotic"/>
    <property type="evidence" value="ECO:0007669"/>
    <property type="project" value="UniProtKB-KW"/>
</dbReference>
<dbReference type="Pfam" id="PF00005">
    <property type="entry name" value="ABC_tran"/>
    <property type="match status" value="1"/>
</dbReference>
<gene>
    <name evidence="8" type="ORF">CLV47_101175</name>
</gene>
<keyword evidence="9" id="KW-1185">Reference proteome</keyword>
<dbReference type="Gene3D" id="3.40.50.300">
    <property type="entry name" value="P-loop containing nucleotide triphosphate hydrolases"/>
    <property type="match status" value="1"/>
</dbReference>
<dbReference type="CDD" id="cd03230">
    <property type="entry name" value="ABC_DR_subfamily_A"/>
    <property type="match status" value="1"/>
</dbReference>
<keyword evidence="4" id="KW-0547">Nucleotide-binding</keyword>
<evidence type="ECO:0000256" key="1">
    <source>
        <dbReference type="ARBA" id="ARBA00004202"/>
    </source>
</evidence>
<dbReference type="OrthoDB" id="5193808at2"/>
<dbReference type="RefSeq" id="WP_106347108.1">
    <property type="nucleotide sequence ID" value="NZ_PVUE01000001.1"/>
</dbReference>
<dbReference type="AlphaFoldDB" id="A0A2T1A628"/>
<dbReference type="InterPro" id="IPR003593">
    <property type="entry name" value="AAA+_ATPase"/>
</dbReference>
<dbReference type="SMART" id="SM00382">
    <property type="entry name" value="AAA"/>
    <property type="match status" value="1"/>
</dbReference>
<keyword evidence="5 8" id="KW-0067">ATP-binding</keyword>